<dbReference type="PANTHER" id="PTHR42829:SF2">
    <property type="entry name" value="NADH-UBIQUINONE OXIDOREDUCTASE CHAIN 5"/>
    <property type="match status" value="1"/>
</dbReference>
<feature type="transmembrane region" description="Helical" evidence="7">
    <location>
        <begin position="187"/>
        <end position="205"/>
    </location>
</feature>
<dbReference type="GO" id="GO:0003954">
    <property type="term" value="F:NADH dehydrogenase activity"/>
    <property type="evidence" value="ECO:0007669"/>
    <property type="project" value="TreeGrafter"/>
</dbReference>
<dbReference type="KEGG" id="pmf:P9303_13511"/>
<dbReference type="PRINTS" id="PR01434">
    <property type="entry name" value="NADHDHGNASE5"/>
</dbReference>
<evidence type="ECO:0000256" key="6">
    <source>
        <dbReference type="RuleBase" id="RU000320"/>
    </source>
</evidence>
<feature type="transmembrane region" description="Helical" evidence="7">
    <location>
        <begin position="283"/>
        <end position="300"/>
    </location>
</feature>
<name>A2C9D8_PROM3</name>
<dbReference type="BioCyc" id="PMAR59922:G1G80-1168-MONOMER"/>
<dbReference type="STRING" id="59922.P9303_13511"/>
<feature type="transmembrane region" description="Helical" evidence="7">
    <location>
        <begin position="225"/>
        <end position="248"/>
    </location>
</feature>
<dbReference type="GO" id="GO:0016020">
    <property type="term" value="C:membrane"/>
    <property type="evidence" value="ECO:0007669"/>
    <property type="project" value="UniProtKB-SubCell"/>
</dbReference>
<proteinExistence type="predicted"/>
<accession>A2C9D8</accession>
<dbReference type="GO" id="GO:0015990">
    <property type="term" value="P:electron transport coupled proton transport"/>
    <property type="evidence" value="ECO:0007669"/>
    <property type="project" value="TreeGrafter"/>
</dbReference>
<feature type="transmembrane region" description="Helical" evidence="7">
    <location>
        <begin position="85"/>
        <end position="109"/>
    </location>
</feature>
<dbReference type="GO" id="GO:0012505">
    <property type="term" value="C:endomembrane system"/>
    <property type="evidence" value="ECO:0007669"/>
    <property type="project" value="UniProtKB-SubCell"/>
</dbReference>
<sequence length="301" mass="32365">MPLPSELAWLIPVLPLAGACFVGFLLISFKLTMNRLSKPVSFLLVSCVGAAAVLSYALLAEQRAGTAASKVIFDWPVLTDLNLQIGFVVDGIGAEMLALISTAGMLLMLSAHIYMVGKKNYVSFFTYLGFFTSALLGLALSPNLLEMFVFWLLVGISSSLLVRFWYDTNGSSKTTQNIFLVDRLGDVGFLLGSLGLFWVTRSFGFDESGSLLEEAIVSGKLSNPMTLLLCFLMIMGPIAKLIEFPLYIWRPDVLKTPVPVSALIHATTLVAAGVFVVARLEPVLAAGASALPGTVLANLFV</sequence>
<dbReference type="RefSeq" id="WP_011825996.1">
    <property type="nucleotide sequence ID" value="NC_008820.1"/>
</dbReference>
<feature type="transmembrane region" description="Helical" evidence="7">
    <location>
        <begin position="121"/>
        <end position="141"/>
    </location>
</feature>
<feature type="domain" description="NADH:quinone oxidoreductase/Mrp antiporter transmembrane" evidence="8">
    <location>
        <begin position="141"/>
        <end position="285"/>
    </location>
</feature>
<dbReference type="InterPro" id="IPR003945">
    <property type="entry name" value="NU5C-like"/>
</dbReference>
<gene>
    <name evidence="9" type="ordered locus">P9303_13511</name>
</gene>
<evidence type="ECO:0000256" key="7">
    <source>
        <dbReference type="SAM" id="Phobius"/>
    </source>
</evidence>
<evidence type="ECO:0000259" key="8">
    <source>
        <dbReference type="Pfam" id="PF00361"/>
    </source>
</evidence>
<reference evidence="9 10" key="1">
    <citation type="journal article" date="2007" name="PLoS Genet.">
        <title>Patterns and implications of gene gain and loss in the evolution of Prochlorococcus.</title>
        <authorList>
            <person name="Kettler G.C."/>
            <person name="Martiny A.C."/>
            <person name="Huang K."/>
            <person name="Zucker J."/>
            <person name="Coleman M.L."/>
            <person name="Rodrigue S."/>
            <person name="Chen F."/>
            <person name="Lapidus A."/>
            <person name="Ferriera S."/>
            <person name="Johnson J."/>
            <person name="Steglich C."/>
            <person name="Church G.M."/>
            <person name="Richardson P."/>
            <person name="Chisholm S.W."/>
        </authorList>
    </citation>
    <scope>NUCLEOTIDE SEQUENCE [LARGE SCALE GENOMIC DNA]</scope>
    <source>
        <strain evidence="9 10">MIT 9303</strain>
    </source>
</reference>
<protein>
    <submittedName>
        <fullName evidence="9">Putative NADH Dehydrogenase (Complex I) subunit</fullName>
        <ecNumber evidence="9">1.6.5.3</ecNumber>
    </submittedName>
</protein>
<evidence type="ECO:0000256" key="2">
    <source>
        <dbReference type="ARBA" id="ARBA00022692"/>
    </source>
</evidence>
<dbReference type="GO" id="GO:0042773">
    <property type="term" value="P:ATP synthesis coupled electron transport"/>
    <property type="evidence" value="ECO:0007669"/>
    <property type="project" value="InterPro"/>
</dbReference>
<feature type="transmembrane region" description="Helical" evidence="7">
    <location>
        <begin position="260"/>
        <end position="277"/>
    </location>
</feature>
<keyword evidence="4 7" id="KW-0472">Membrane</keyword>
<keyword evidence="2 6" id="KW-0812">Transmembrane</keyword>
<dbReference type="HOGENOM" id="CLU_007100_0_0_3"/>
<evidence type="ECO:0000256" key="5">
    <source>
        <dbReference type="ARBA" id="ARBA00025624"/>
    </source>
</evidence>
<feature type="transmembrane region" description="Helical" evidence="7">
    <location>
        <begin position="40"/>
        <end position="59"/>
    </location>
</feature>
<feature type="transmembrane region" description="Helical" evidence="7">
    <location>
        <begin position="147"/>
        <end position="166"/>
    </location>
</feature>
<evidence type="ECO:0000313" key="10">
    <source>
        <dbReference type="Proteomes" id="UP000002274"/>
    </source>
</evidence>
<dbReference type="Pfam" id="PF00361">
    <property type="entry name" value="Proton_antipo_M"/>
    <property type="match status" value="1"/>
</dbReference>
<keyword evidence="9" id="KW-0560">Oxidoreductase</keyword>
<evidence type="ECO:0000256" key="4">
    <source>
        <dbReference type="ARBA" id="ARBA00023136"/>
    </source>
</evidence>
<dbReference type="PANTHER" id="PTHR42829">
    <property type="entry name" value="NADH-UBIQUINONE OXIDOREDUCTASE CHAIN 5"/>
    <property type="match status" value="1"/>
</dbReference>
<evidence type="ECO:0000313" key="9">
    <source>
        <dbReference type="EMBL" id="ABM78098.1"/>
    </source>
</evidence>
<keyword evidence="3 7" id="KW-1133">Transmembrane helix</keyword>
<comment type="function">
    <text evidence="5">NDH-1 shuttles electrons from NAD(P)H, via FMN and iron-sulfur (Fe-S) centers, to quinones in the respiratory chain. The immediate electron acceptor for the enzyme in this species is believed to be plastoquinone. Couples the redox reaction to proton translocation (for every two electrons transferred, four hydrogen ions are translocated across the cytoplasmic membrane), and thus conserves the redox energy in a proton gradient.</text>
</comment>
<dbReference type="EC" id="1.6.5.3" evidence="9"/>
<evidence type="ECO:0000256" key="1">
    <source>
        <dbReference type="ARBA" id="ARBA00004127"/>
    </source>
</evidence>
<dbReference type="AlphaFoldDB" id="A2C9D8"/>
<evidence type="ECO:0000256" key="3">
    <source>
        <dbReference type="ARBA" id="ARBA00022989"/>
    </source>
</evidence>
<dbReference type="Proteomes" id="UP000002274">
    <property type="component" value="Chromosome"/>
</dbReference>
<dbReference type="GO" id="GO:0008137">
    <property type="term" value="F:NADH dehydrogenase (ubiquinone) activity"/>
    <property type="evidence" value="ECO:0007669"/>
    <property type="project" value="InterPro"/>
</dbReference>
<comment type="subcellular location">
    <subcellularLocation>
        <location evidence="1">Endomembrane system</location>
        <topology evidence="1">Multi-pass membrane protein</topology>
    </subcellularLocation>
    <subcellularLocation>
        <location evidence="6">Membrane</location>
        <topology evidence="6">Multi-pass membrane protein</topology>
    </subcellularLocation>
</comment>
<organism evidence="9 10">
    <name type="scientific">Prochlorococcus marinus (strain MIT 9303)</name>
    <dbReference type="NCBI Taxonomy" id="59922"/>
    <lineage>
        <taxon>Bacteria</taxon>
        <taxon>Bacillati</taxon>
        <taxon>Cyanobacteriota</taxon>
        <taxon>Cyanophyceae</taxon>
        <taxon>Synechococcales</taxon>
        <taxon>Prochlorococcaceae</taxon>
        <taxon>Prochlorococcus</taxon>
    </lineage>
</organism>
<dbReference type="EMBL" id="CP000554">
    <property type="protein sequence ID" value="ABM78098.1"/>
    <property type="molecule type" value="Genomic_DNA"/>
</dbReference>
<dbReference type="InterPro" id="IPR001750">
    <property type="entry name" value="ND/Mrp_TM"/>
</dbReference>
<feature type="transmembrane region" description="Helical" evidence="7">
    <location>
        <begin position="6"/>
        <end position="28"/>
    </location>
</feature>